<dbReference type="AlphaFoldDB" id="A0A563W0H1"/>
<dbReference type="PROSITE" id="PS51352">
    <property type="entry name" value="THIOREDOXIN_2"/>
    <property type="match status" value="1"/>
</dbReference>
<accession>A0A563W0H1</accession>
<dbReference type="SUPFAM" id="SSF52833">
    <property type="entry name" value="Thioredoxin-like"/>
    <property type="match status" value="1"/>
</dbReference>
<gene>
    <name evidence="2" type="ORF">H1P_550028</name>
</gene>
<evidence type="ECO:0000313" key="3">
    <source>
        <dbReference type="Proteomes" id="UP000320055"/>
    </source>
</evidence>
<reference evidence="2 3" key="1">
    <citation type="submission" date="2019-01" db="EMBL/GenBank/DDBJ databases">
        <authorList>
            <person name="Brito A."/>
        </authorList>
    </citation>
    <scope>NUCLEOTIDE SEQUENCE [LARGE SCALE GENOMIC DNA]</scope>
    <source>
        <strain evidence="2">1</strain>
    </source>
</reference>
<dbReference type="GO" id="GO:0016209">
    <property type="term" value="F:antioxidant activity"/>
    <property type="evidence" value="ECO:0007669"/>
    <property type="project" value="InterPro"/>
</dbReference>
<dbReference type="EMBL" id="CAACVJ010000501">
    <property type="protein sequence ID" value="VEP17117.1"/>
    <property type="molecule type" value="Genomic_DNA"/>
</dbReference>
<keyword evidence="3" id="KW-1185">Reference proteome</keyword>
<dbReference type="InterPro" id="IPR047262">
    <property type="entry name" value="PRX-like1"/>
</dbReference>
<proteinExistence type="predicted"/>
<dbReference type="InterPro" id="IPR000866">
    <property type="entry name" value="AhpC/TSA"/>
</dbReference>
<protein>
    <submittedName>
        <fullName evidence="2">Alkyl hydroperoxide reductase/ thiol specific antioxidant/ Mal allergen</fullName>
    </submittedName>
</protein>
<dbReference type="InterPro" id="IPR036249">
    <property type="entry name" value="Thioredoxin-like_sf"/>
</dbReference>
<dbReference type="CDD" id="cd02969">
    <property type="entry name" value="PRX_like1"/>
    <property type="match status" value="1"/>
</dbReference>
<dbReference type="OrthoDB" id="9809746at2"/>
<dbReference type="Proteomes" id="UP000320055">
    <property type="component" value="Unassembled WGS sequence"/>
</dbReference>
<organism evidence="2 3">
    <name type="scientific">Hyella patelloides LEGE 07179</name>
    <dbReference type="NCBI Taxonomy" id="945734"/>
    <lineage>
        <taxon>Bacteria</taxon>
        <taxon>Bacillati</taxon>
        <taxon>Cyanobacteriota</taxon>
        <taxon>Cyanophyceae</taxon>
        <taxon>Pleurocapsales</taxon>
        <taxon>Hyellaceae</taxon>
        <taxon>Hyella</taxon>
    </lineage>
</organism>
<dbReference type="RefSeq" id="WP_144866777.1">
    <property type="nucleotide sequence ID" value="NZ_LR213814.1"/>
</dbReference>
<dbReference type="PANTHER" id="PTHR43640:SF1">
    <property type="entry name" value="THIOREDOXIN-DEPENDENT PEROXIREDOXIN"/>
    <property type="match status" value="1"/>
</dbReference>
<name>A0A563W0H1_9CYAN</name>
<dbReference type="InterPro" id="IPR013766">
    <property type="entry name" value="Thioredoxin_domain"/>
</dbReference>
<dbReference type="PANTHER" id="PTHR43640">
    <property type="entry name" value="OS07G0260300 PROTEIN"/>
    <property type="match status" value="1"/>
</dbReference>
<evidence type="ECO:0000259" key="1">
    <source>
        <dbReference type="PROSITE" id="PS51352"/>
    </source>
</evidence>
<sequence length="196" mass="21589">MVLTPSTMLPLGTQAPDFQLPDVVSGKTISLETFSDRQALLIIFMCRHCPFVKHVQKEFFNLQEDYAEHSLGILAISANDVAKYPDDSPESLKAMAQELGFKFPICYDATQEVSKAYTAACTPDFFLFDSNQQLVYRGQLDASRPSNGIPVTGQDLRKAIAATLENRAVGSDQKPSIGCNIKWIPGNEPEYFGATS</sequence>
<evidence type="ECO:0000313" key="2">
    <source>
        <dbReference type="EMBL" id="VEP17117.1"/>
    </source>
</evidence>
<dbReference type="Gene3D" id="3.40.30.10">
    <property type="entry name" value="Glutaredoxin"/>
    <property type="match status" value="1"/>
</dbReference>
<dbReference type="GO" id="GO:0016491">
    <property type="term" value="F:oxidoreductase activity"/>
    <property type="evidence" value="ECO:0007669"/>
    <property type="project" value="InterPro"/>
</dbReference>
<dbReference type="Pfam" id="PF00578">
    <property type="entry name" value="AhpC-TSA"/>
    <property type="match status" value="1"/>
</dbReference>
<feature type="domain" description="Thioredoxin" evidence="1">
    <location>
        <begin position="9"/>
        <end position="165"/>
    </location>
</feature>